<gene>
    <name evidence="3" type="ORF">FIBSPDRAFT_861831</name>
</gene>
<feature type="region of interest" description="Disordered" evidence="1">
    <location>
        <begin position="367"/>
        <end position="394"/>
    </location>
</feature>
<evidence type="ECO:0000256" key="2">
    <source>
        <dbReference type="SAM" id="Phobius"/>
    </source>
</evidence>
<feature type="transmembrane region" description="Helical" evidence="2">
    <location>
        <begin position="430"/>
        <end position="453"/>
    </location>
</feature>
<protein>
    <submittedName>
        <fullName evidence="3">Uncharacterized protein</fullName>
    </submittedName>
</protein>
<keyword evidence="2" id="KW-0812">Transmembrane</keyword>
<dbReference type="OrthoDB" id="3256745at2759"/>
<dbReference type="EMBL" id="KV417556">
    <property type="protein sequence ID" value="KZP20304.1"/>
    <property type="molecule type" value="Genomic_DNA"/>
</dbReference>
<dbReference type="Proteomes" id="UP000076532">
    <property type="component" value="Unassembled WGS sequence"/>
</dbReference>
<feature type="transmembrane region" description="Helical" evidence="2">
    <location>
        <begin position="465"/>
        <end position="486"/>
    </location>
</feature>
<keyword evidence="2" id="KW-1133">Transmembrane helix</keyword>
<dbReference type="AlphaFoldDB" id="A0A166IYL2"/>
<feature type="compositionally biased region" description="Low complexity" evidence="1">
    <location>
        <begin position="247"/>
        <end position="262"/>
    </location>
</feature>
<sequence length="501" mass="55804">MTKAMNNHWVPVTYGIALTTLVFAFDLGMIWNLNPYEFPKWFCVGQMFVINISVFVLVGVCTSYYIATLVTVLLPQYRDASRGPGLAWHPAYFVLLVGLPTVSTTLQMYFTLTLGADRQIGFDTTICDVTEPLWPKLLGYGGLPLLFTFPCSLFMFVAVRRLSRMLDMHKTIWVHVADNVRFELRMRRRRRAEAARTEARKVVPSRKNVPDTMGRLPTYTSTTHTHTRHSMEKGDVPLVRLPTSPISTHSPRSTNSTNPTTPFAIVTFPPSPSRSRASLSHDNEIKTVADTSFTRALHPSFMSSTEPLGLKLKPSFTSTAPSTFTPEVHEEKPRICIAPVEEREYSDIDKYSPVLPESDLADCKSAYRSDSPVPSGGHVPLPATGSEGVDIDPSKYRPGYGPDSDLYDDADVTMYMPPPQSSVVGKIWRLILFQGAFFVIASLLAISTLYSLITHGPPREFGSDHVAGIITSWAPVIVFGHSPGVLKHLTFWRKQPTFSSL</sequence>
<name>A0A166IYL2_9AGAM</name>
<feature type="transmembrane region" description="Helical" evidence="2">
    <location>
        <begin position="12"/>
        <end position="33"/>
    </location>
</feature>
<keyword evidence="4" id="KW-1185">Reference proteome</keyword>
<feature type="transmembrane region" description="Helical" evidence="2">
    <location>
        <begin position="138"/>
        <end position="159"/>
    </location>
</feature>
<keyword evidence="2" id="KW-0472">Membrane</keyword>
<organism evidence="3 4">
    <name type="scientific">Athelia psychrophila</name>
    <dbReference type="NCBI Taxonomy" id="1759441"/>
    <lineage>
        <taxon>Eukaryota</taxon>
        <taxon>Fungi</taxon>
        <taxon>Dikarya</taxon>
        <taxon>Basidiomycota</taxon>
        <taxon>Agaricomycotina</taxon>
        <taxon>Agaricomycetes</taxon>
        <taxon>Agaricomycetidae</taxon>
        <taxon>Atheliales</taxon>
        <taxon>Atheliaceae</taxon>
        <taxon>Athelia</taxon>
    </lineage>
</organism>
<accession>A0A166IYL2</accession>
<dbReference type="STRING" id="436010.A0A166IYL2"/>
<reference evidence="3 4" key="1">
    <citation type="journal article" date="2016" name="Mol. Biol. Evol.">
        <title>Comparative Genomics of Early-Diverging Mushroom-Forming Fungi Provides Insights into the Origins of Lignocellulose Decay Capabilities.</title>
        <authorList>
            <person name="Nagy L.G."/>
            <person name="Riley R."/>
            <person name="Tritt A."/>
            <person name="Adam C."/>
            <person name="Daum C."/>
            <person name="Floudas D."/>
            <person name="Sun H."/>
            <person name="Yadav J.S."/>
            <person name="Pangilinan J."/>
            <person name="Larsson K.H."/>
            <person name="Matsuura K."/>
            <person name="Barry K."/>
            <person name="Labutti K."/>
            <person name="Kuo R."/>
            <person name="Ohm R.A."/>
            <person name="Bhattacharya S.S."/>
            <person name="Shirouzu T."/>
            <person name="Yoshinaga Y."/>
            <person name="Martin F.M."/>
            <person name="Grigoriev I.V."/>
            <person name="Hibbett D.S."/>
        </authorList>
    </citation>
    <scope>NUCLEOTIDE SEQUENCE [LARGE SCALE GENOMIC DNA]</scope>
    <source>
        <strain evidence="3 4">CBS 109695</strain>
    </source>
</reference>
<feature type="transmembrane region" description="Helical" evidence="2">
    <location>
        <begin position="86"/>
        <end position="110"/>
    </location>
</feature>
<proteinExistence type="predicted"/>
<evidence type="ECO:0000313" key="4">
    <source>
        <dbReference type="Proteomes" id="UP000076532"/>
    </source>
</evidence>
<feature type="transmembrane region" description="Helical" evidence="2">
    <location>
        <begin position="48"/>
        <end position="74"/>
    </location>
</feature>
<feature type="region of interest" description="Disordered" evidence="1">
    <location>
        <begin position="195"/>
        <end position="262"/>
    </location>
</feature>
<evidence type="ECO:0000256" key="1">
    <source>
        <dbReference type="SAM" id="MobiDB-lite"/>
    </source>
</evidence>
<evidence type="ECO:0000313" key="3">
    <source>
        <dbReference type="EMBL" id="KZP20304.1"/>
    </source>
</evidence>